<dbReference type="Proteomes" id="UP000051952">
    <property type="component" value="Unassembled WGS sequence"/>
</dbReference>
<gene>
    <name evidence="1" type="ORF">BSAL_36315</name>
</gene>
<name>A0A0S4JL40_BODSA</name>
<reference evidence="2" key="1">
    <citation type="submission" date="2015-09" db="EMBL/GenBank/DDBJ databases">
        <authorList>
            <consortium name="Pathogen Informatics"/>
        </authorList>
    </citation>
    <scope>NUCLEOTIDE SEQUENCE [LARGE SCALE GENOMIC DNA]</scope>
    <source>
        <strain evidence="2">Lake Konstanz</strain>
    </source>
</reference>
<organism evidence="1 2">
    <name type="scientific">Bodo saltans</name>
    <name type="common">Flagellated protozoan</name>
    <dbReference type="NCBI Taxonomy" id="75058"/>
    <lineage>
        <taxon>Eukaryota</taxon>
        <taxon>Discoba</taxon>
        <taxon>Euglenozoa</taxon>
        <taxon>Kinetoplastea</taxon>
        <taxon>Metakinetoplastina</taxon>
        <taxon>Eubodonida</taxon>
        <taxon>Bodonidae</taxon>
        <taxon>Bodo</taxon>
    </lineage>
</organism>
<keyword evidence="2" id="KW-1185">Reference proteome</keyword>
<dbReference type="VEuPathDB" id="TriTrypDB:BSAL_36315"/>
<protein>
    <submittedName>
        <fullName evidence="1">Uncharacterized protein</fullName>
    </submittedName>
</protein>
<proteinExistence type="predicted"/>
<evidence type="ECO:0000313" key="2">
    <source>
        <dbReference type="Proteomes" id="UP000051952"/>
    </source>
</evidence>
<accession>A0A0S4JL40</accession>
<sequence length="1168" mass="128057">MRSFQRRPRSTLRVTAPAPLVIETQVLDRERSQHTSWFSWMLFCFRPARVVSVAPTPARPIRPHVSHVSTSPLACIVAFNQSRWMAIVVAATTIPRVPIDPVVRWYSSQITKRVLSSETVLQLLRSPKFDHHFALVQSCFLNAKQVVVDGAHAMSMLGCLPATERQIILCEHLLNDPSSTVAGLLPGATRLLSDPTNLRTWHDALRMMETLHSSTTVWRDPDLALRLMLCLSRSPPAHTSSRVHQNALLESTPQLHAVAVSRQFCRESLWLLALCSCPLNHAVRDELNVRARFEIGDWVGALEAATTSSSSALRSTAIELLIRNEQTVLACVAIRQSDRDSTKLSPASIALLLAQLARRKRTHDESQWYRLVIDDMINILHQREHVGNPAVDVAAAVALGACGSWERVLRLCAGHSGSIPIVMTLLVAAAGGGAPWEVLQRHTVSLMKTSSPTSASTCEMLVRCALEAGAWQEAVQMYVNNHQAYKLPVEVLDHPSLVSHVSVPFSSTTYSFVGQWREALEAERRAGVISTLQTSAGRCLAANEHCWQVALSITQTTEERLRVARNLLETSLWQVGLELLTAALPTETPTVRTLFLHSAARTLSSRNPKASLDLLATHDSECLGSKGRAALLLQTVLKSPSNGAMDALVPWLSWSDAIICLQRHRERPSTAVFLNSVLTYYHHQPARQTKLMVALRLLSSRRGRRLPSERSFTLLFEAQRTRAFASLSATPIPAVETEEHGLPQDLEAGPASGLRAWWAALELLSRPISATTKRPWQHLGDCPDDLLIHAVTTRRPSQDAAGLCVSGLSARGRWELATRMMQSLASQKTFPDMESLVELIESAVRLPSDAPLLHCVDALRQCTPPSVFNNVLRAVAERSANERGATWAGALQVLSTVALAGVPYVPSSVVQRIAELAPSKAARAAMHLLDARSSSQQTSPMAMDAAAICHVVSAAATAQLEPIVEVFEMRRGSFTGAMSTLPFTFDGSSNKVIRRLATLPMPSLWYIALEACMSKATTRSYNRAFLLTAVGCDDGATLTKVALAMGGHVGASQSLLAPKSALPAFQSRGSGYSPMTCCAVSCALAHKFGKWELALQVLPANDELSRTARVAITHCTGHFDDALKETLQLYRQELKKKPRAPRTSQREALRILACSNDLTDRNPLWWIL</sequence>
<dbReference type="EMBL" id="CYKH01002023">
    <property type="protein sequence ID" value="CUG92244.1"/>
    <property type="molecule type" value="Genomic_DNA"/>
</dbReference>
<evidence type="ECO:0000313" key="1">
    <source>
        <dbReference type="EMBL" id="CUG92244.1"/>
    </source>
</evidence>
<dbReference type="AlphaFoldDB" id="A0A0S4JL40"/>